<evidence type="ECO:0000313" key="4">
    <source>
        <dbReference type="EMBL" id="PNX77973.1"/>
    </source>
</evidence>
<dbReference type="Gene3D" id="1.10.10.10">
    <property type="entry name" value="Winged helix-like DNA-binding domain superfamily/Winged helix DNA-binding domain"/>
    <property type="match status" value="1"/>
</dbReference>
<dbReference type="GO" id="GO:0043531">
    <property type="term" value="F:ADP binding"/>
    <property type="evidence" value="ECO:0007669"/>
    <property type="project" value="InterPro"/>
</dbReference>
<dbReference type="InterPro" id="IPR044974">
    <property type="entry name" value="Disease_R_plants"/>
</dbReference>
<gene>
    <name evidence="4" type="ORF">L195_g033946</name>
</gene>
<dbReference type="SUPFAM" id="SSF52540">
    <property type="entry name" value="P-loop containing nucleoside triphosphate hydrolases"/>
    <property type="match status" value="1"/>
</dbReference>
<feature type="domain" description="Disease resistance protein winged helix" evidence="3">
    <location>
        <begin position="112"/>
        <end position="181"/>
    </location>
</feature>
<evidence type="ECO:0000259" key="3">
    <source>
        <dbReference type="Pfam" id="PF23559"/>
    </source>
</evidence>
<dbReference type="EMBL" id="ASHM01033261">
    <property type="protein sequence ID" value="PNX77973.1"/>
    <property type="molecule type" value="Genomic_DNA"/>
</dbReference>
<evidence type="ECO:0000256" key="2">
    <source>
        <dbReference type="ARBA" id="ARBA00022821"/>
    </source>
</evidence>
<comment type="caution">
    <text evidence="4">The sequence shown here is derived from an EMBL/GenBank/DDBJ whole genome shotgun (WGS) entry which is preliminary data.</text>
</comment>
<dbReference type="PANTHER" id="PTHR23155">
    <property type="entry name" value="DISEASE RESISTANCE PROTEIN RP"/>
    <property type="match status" value="1"/>
</dbReference>
<evidence type="ECO:0000256" key="1">
    <source>
        <dbReference type="ARBA" id="ARBA00022737"/>
    </source>
</evidence>
<dbReference type="STRING" id="57577.A0A2K3LHI3"/>
<evidence type="ECO:0000313" key="5">
    <source>
        <dbReference type="Proteomes" id="UP000236291"/>
    </source>
</evidence>
<dbReference type="Gene3D" id="1.10.8.430">
    <property type="entry name" value="Helical domain of apoptotic protease-activating factors"/>
    <property type="match status" value="1"/>
</dbReference>
<organism evidence="4 5">
    <name type="scientific">Trifolium pratense</name>
    <name type="common">Red clover</name>
    <dbReference type="NCBI Taxonomy" id="57577"/>
    <lineage>
        <taxon>Eukaryota</taxon>
        <taxon>Viridiplantae</taxon>
        <taxon>Streptophyta</taxon>
        <taxon>Embryophyta</taxon>
        <taxon>Tracheophyta</taxon>
        <taxon>Spermatophyta</taxon>
        <taxon>Magnoliopsida</taxon>
        <taxon>eudicotyledons</taxon>
        <taxon>Gunneridae</taxon>
        <taxon>Pentapetalae</taxon>
        <taxon>rosids</taxon>
        <taxon>fabids</taxon>
        <taxon>Fabales</taxon>
        <taxon>Fabaceae</taxon>
        <taxon>Papilionoideae</taxon>
        <taxon>50 kb inversion clade</taxon>
        <taxon>NPAAA clade</taxon>
        <taxon>Hologalegina</taxon>
        <taxon>IRL clade</taxon>
        <taxon>Trifolieae</taxon>
        <taxon>Trifolium</taxon>
    </lineage>
</organism>
<dbReference type="PANTHER" id="PTHR23155:SF1071">
    <property type="entry name" value="DISEASE RESISTANCE RPP13-LIKE PROTEIN 1"/>
    <property type="match status" value="1"/>
</dbReference>
<dbReference type="AlphaFoldDB" id="A0A2K3LHI3"/>
<name>A0A2K3LHI3_TRIPR</name>
<keyword evidence="2" id="KW-0611">Plant defense</keyword>
<dbReference type="Proteomes" id="UP000236291">
    <property type="component" value="Unassembled WGS sequence"/>
</dbReference>
<protein>
    <submittedName>
        <fullName evidence="4">Disease resistance protein</fullName>
    </submittedName>
</protein>
<dbReference type="FunFam" id="1.10.10.10:FF:000322">
    <property type="entry name" value="Probable disease resistance protein At1g63360"/>
    <property type="match status" value="1"/>
</dbReference>
<accession>A0A2K3LHI3</accession>
<sequence length="187" mass="22001">MVQTHQTYHLEQLSDEDCWSVFANHACFSPKESTENMEVQKIGKEIVRKCKELPLAAQSLGGLLRCKRDIKDWNNILNSNIWENETKIIPALRISYHYLPPYLKRCFVYCSLYPKDYKFEKDDLILLWMAEDLLQPPQNGKTLEEVGDGYFNDLASRSFFQCSGSGNQYPHFVMHDLVHDLRHQRQR</sequence>
<dbReference type="InterPro" id="IPR036388">
    <property type="entry name" value="WH-like_DNA-bd_sf"/>
</dbReference>
<reference evidence="4 5" key="2">
    <citation type="journal article" date="2017" name="Front. Plant Sci.">
        <title>Gene Classification and Mining of Molecular Markers Useful in Red Clover (Trifolium pratense) Breeding.</title>
        <authorList>
            <person name="Istvanek J."/>
            <person name="Dluhosova J."/>
            <person name="Dluhos P."/>
            <person name="Patkova L."/>
            <person name="Nedelnik J."/>
            <person name="Repkova J."/>
        </authorList>
    </citation>
    <scope>NUCLEOTIDE SEQUENCE [LARGE SCALE GENOMIC DNA]</scope>
    <source>
        <strain evidence="5">cv. Tatra</strain>
        <tissue evidence="4">Young leaves</tissue>
    </source>
</reference>
<dbReference type="Pfam" id="PF23559">
    <property type="entry name" value="WHD_DRP"/>
    <property type="match status" value="1"/>
</dbReference>
<dbReference type="GO" id="GO:0098542">
    <property type="term" value="P:defense response to other organism"/>
    <property type="evidence" value="ECO:0007669"/>
    <property type="project" value="TreeGrafter"/>
</dbReference>
<reference evidence="4 5" key="1">
    <citation type="journal article" date="2014" name="Am. J. Bot.">
        <title>Genome assembly and annotation for red clover (Trifolium pratense; Fabaceae).</title>
        <authorList>
            <person name="Istvanek J."/>
            <person name="Jaros M."/>
            <person name="Krenek A."/>
            <person name="Repkova J."/>
        </authorList>
    </citation>
    <scope>NUCLEOTIDE SEQUENCE [LARGE SCALE GENOMIC DNA]</scope>
    <source>
        <strain evidence="5">cv. Tatra</strain>
        <tissue evidence="4">Young leaves</tissue>
    </source>
</reference>
<dbReference type="InterPro" id="IPR027417">
    <property type="entry name" value="P-loop_NTPase"/>
</dbReference>
<proteinExistence type="predicted"/>
<dbReference type="InterPro" id="IPR058922">
    <property type="entry name" value="WHD_DRP"/>
</dbReference>
<keyword evidence="1" id="KW-0677">Repeat</keyword>
<dbReference type="InterPro" id="IPR042197">
    <property type="entry name" value="Apaf_helical"/>
</dbReference>